<dbReference type="SUPFAM" id="SSF52172">
    <property type="entry name" value="CheY-like"/>
    <property type="match status" value="1"/>
</dbReference>
<dbReference type="CDD" id="cd17574">
    <property type="entry name" value="REC_OmpR"/>
    <property type="match status" value="1"/>
</dbReference>
<evidence type="ECO:0000256" key="4">
    <source>
        <dbReference type="ARBA" id="ARBA00023125"/>
    </source>
</evidence>
<evidence type="ECO:0000256" key="7">
    <source>
        <dbReference type="PROSITE-ProRule" id="PRU01091"/>
    </source>
</evidence>
<evidence type="ECO:0000313" key="11">
    <source>
        <dbReference type="Proteomes" id="UP001228044"/>
    </source>
</evidence>
<dbReference type="InterPro" id="IPR001867">
    <property type="entry name" value="OmpR/PhoB-type_DNA-bd"/>
</dbReference>
<dbReference type="SUPFAM" id="SSF46894">
    <property type="entry name" value="C-terminal effector domain of the bipartite response regulators"/>
    <property type="match status" value="1"/>
</dbReference>
<dbReference type="InterPro" id="IPR001789">
    <property type="entry name" value="Sig_transdc_resp-reg_receiver"/>
</dbReference>
<dbReference type="Pfam" id="PF00072">
    <property type="entry name" value="Response_reg"/>
    <property type="match status" value="1"/>
</dbReference>
<feature type="domain" description="OmpR/PhoB-type" evidence="9">
    <location>
        <begin position="147"/>
        <end position="247"/>
    </location>
</feature>
<dbReference type="Gene3D" id="1.10.10.10">
    <property type="entry name" value="Winged helix-like DNA-binding domain superfamily/Winged helix DNA-binding domain"/>
    <property type="match status" value="1"/>
</dbReference>
<evidence type="ECO:0000256" key="6">
    <source>
        <dbReference type="PROSITE-ProRule" id="PRU00169"/>
    </source>
</evidence>
<dbReference type="EMBL" id="JAUHHC010000001">
    <property type="protein sequence ID" value="MDN3919054.1"/>
    <property type="molecule type" value="Genomic_DNA"/>
</dbReference>
<dbReference type="PROSITE" id="PS50110">
    <property type="entry name" value="RESPONSE_REGULATORY"/>
    <property type="match status" value="1"/>
</dbReference>
<feature type="domain" description="Response regulatory" evidence="8">
    <location>
        <begin position="12"/>
        <end position="126"/>
    </location>
</feature>
<reference evidence="10 11" key="1">
    <citation type="submission" date="2023-06" db="EMBL/GenBank/DDBJ databases">
        <title>Pelomonas sp. PFR6 16S ribosomal RNA gene Genome sequencing and assembly.</title>
        <authorList>
            <person name="Woo H."/>
        </authorList>
    </citation>
    <scope>NUCLEOTIDE SEQUENCE [LARGE SCALE GENOMIC DNA]</scope>
    <source>
        <strain evidence="10 11">PFR6</strain>
    </source>
</reference>
<dbReference type="Gene3D" id="6.10.250.690">
    <property type="match status" value="1"/>
</dbReference>
<dbReference type="InterPro" id="IPR011006">
    <property type="entry name" value="CheY-like_superfamily"/>
</dbReference>
<keyword evidence="5" id="KW-0804">Transcription</keyword>
<evidence type="ECO:0000256" key="2">
    <source>
        <dbReference type="ARBA" id="ARBA00023012"/>
    </source>
</evidence>
<dbReference type="SMART" id="SM00862">
    <property type="entry name" value="Trans_reg_C"/>
    <property type="match status" value="1"/>
</dbReference>
<evidence type="ECO:0000256" key="1">
    <source>
        <dbReference type="ARBA" id="ARBA00022553"/>
    </source>
</evidence>
<keyword evidence="2" id="KW-0902">Two-component regulatory system</keyword>
<comment type="caution">
    <text evidence="10">The sequence shown here is derived from an EMBL/GenBank/DDBJ whole genome shotgun (WGS) entry which is preliminary data.</text>
</comment>
<dbReference type="PANTHER" id="PTHR48111">
    <property type="entry name" value="REGULATOR OF RPOS"/>
    <property type="match status" value="1"/>
</dbReference>
<dbReference type="CDD" id="cd00383">
    <property type="entry name" value="trans_reg_C"/>
    <property type="match status" value="1"/>
</dbReference>
<protein>
    <submittedName>
        <fullName evidence="10">Response regulator transcription factor</fullName>
    </submittedName>
</protein>
<keyword evidence="4 7" id="KW-0238">DNA-binding</keyword>
<feature type="modified residue" description="4-aspartylphosphate" evidence="6">
    <location>
        <position position="61"/>
    </location>
</feature>
<evidence type="ECO:0000256" key="3">
    <source>
        <dbReference type="ARBA" id="ARBA00023015"/>
    </source>
</evidence>
<dbReference type="Proteomes" id="UP001228044">
    <property type="component" value="Unassembled WGS sequence"/>
</dbReference>
<evidence type="ECO:0000313" key="10">
    <source>
        <dbReference type="EMBL" id="MDN3919054.1"/>
    </source>
</evidence>
<feature type="DNA-binding region" description="OmpR/PhoB-type" evidence="7">
    <location>
        <begin position="147"/>
        <end position="247"/>
    </location>
</feature>
<dbReference type="PROSITE" id="PS51755">
    <property type="entry name" value="OMPR_PHOB"/>
    <property type="match status" value="1"/>
</dbReference>
<dbReference type="InterPro" id="IPR036388">
    <property type="entry name" value="WH-like_DNA-bd_sf"/>
</dbReference>
<evidence type="ECO:0000259" key="9">
    <source>
        <dbReference type="PROSITE" id="PS51755"/>
    </source>
</evidence>
<dbReference type="PANTHER" id="PTHR48111:SF4">
    <property type="entry name" value="DNA-BINDING DUAL TRANSCRIPTIONAL REGULATOR OMPR"/>
    <property type="match status" value="1"/>
</dbReference>
<dbReference type="Gene3D" id="3.40.50.2300">
    <property type="match status" value="1"/>
</dbReference>
<organism evidence="10 11">
    <name type="scientific">Roseateles violae</name>
    <dbReference type="NCBI Taxonomy" id="3058042"/>
    <lineage>
        <taxon>Bacteria</taxon>
        <taxon>Pseudomonadati</taxon>
        <taxon>Pseudomonadota</taxon>
        <taxon>Betaproteobacteria</taxon>
        <taxon>Burkholderiales</taxon>
        <taxon>Sphaerotilaceae</taxon>
        <taxon>Roseateles</taxon>
    </lineage>
</organism>
<evidence type="ECO:0000259" key="8">
    <source>
        <dbReference type="PROSITE" id="PS50110"/>
    </source>
</evidence>
<name>A0ABT8DQ39_9BURK</name>
<dbReference type="InterPro" id="IPR016032">
    <property type="entry name" value="Sig_transdc_resp-reg_C-effctor"/>
</dbReference>
<dbReference type="Pfam" id="PF00486">
    <property type="entry name" value="Trans_reg_C"/>
    <property type="match status" value="1"/>
</dbReference>
<dbReference type="InterPro" id="IPR039420">
    <property type="entry name" value="WalR-like"/>
</dbReference>
<gene>
    <name evidence="10" type="ORF">QWJ38_02060</name>
</gene>
<proteinExistence type="predicted"/>
<keyword evidence="1 6" id="KW-0597">Phosphoprotein</keyword>
<keyword evidence="3" id="KW-0805">Transcription regulation</keyword>
<keyword evidence="11" id="KW-1185">Reference proteome</keyword>
<dbReference type="RefSeq" id="WP_290357373.1">
    <property type="nucleotide sequence ID" value="NZ_JAUHHC010000001.1"/>
</dbReference>
<accession>A0ABT8DQ39</accession>
<evidence type="ECO:0000256" key="5">
    <source>
        <dbReference type="ARBA" id="ARBA00023163"/>
    </source>
</evidence>
<sequence length="251" mass="28237">MNPPEPAKAIARCLVVDDDAEIRQAVGDYLRRFGLRVWAAANGVEMRRLIGSNEFDIVVLDLMLPDEDGLSLCRWLRRDSPRLPIIMLTAQGDPISRVLGLEMGADDYLGKPFEPRELVARIKAVLRRSQPDGQGPAGGRPAETARRRLVQFEGWRFDRVLRQLRSPDDVLVMLSNAEYRLLSAFIDRPGRVLSREQLIELSRAPGVVVNDRSIDLAVSRLRQKLGDSSREPGLIRTLRGEGYLFDARVQG</sequence>
<dbReference type="SMART" id="SM00448">
    <property type="entry name" value="REC"/>
    <property type="match status" value="1"/>
</dbReference>